<protein>
    <submittedName>
        <fullName evidence="1">ParB/Sulfiredoxin</fullName>
    </submittedName>
</protein>
<sequence>MFNTTAAPMAKYSSQVQKGQEVNKVYKTSDLSIFKQIDGNRVPNLQHVKRLADSVRVYGMKCNPILVNERMEVIDGQHRLMAAKEAESFVYYIVIEGYSLNEVHTLNLNQKNWTKKDFMDGYANMGIESYIKLKKFVEKNEDFTFTDCIALCSQLSSASKSYSITQKIRKDERIYNMKEVFEEGTWLGKDFDLGQEWANKIRMIKPYYAGYSRSNFVGCLIGLFQNENFDFNEFMHKLRIQPTALVDCTSREQYRTLVEDIYNYRSRNKINLRYS</sequence>
<accession>A0A6J5M8S5</accession>
<reference evidence="1" key="1">
    <citation type="submission" date="2020-04" db="EMBL/GenBank/DDBJ databases">
        <authorList>
            <person name="Chiriac C."/>
            <person name="Salcher M."/>
            <person name="Ghai R."/>
            <person name="Kavagutti S V."/>
        </authorList>
    </citation>
    <scope>NUCLEOTIDE SEQUENCE</scope>
</reference>
<dbReference type="InterPro" id="IPR036086">
    <property type="entry name" value="ParB/Sulfiredoxin_sf"/>
</dbReference>
<gene>
    <name evidence="1" type="ORF">UFOVP425_19</name>
</gene>
<dbReference type="CDD" id="cd16387">
    <property type="entry name" value="ParB_N_Srx"/>
    <property type="match status" value="1"/>
</dbReference>
<proteinExistence type="predicted"/>
<evidence type="ECO:0000313" key="1">
    <source>
        <dbReference type="EMBL" id="CAB4142047.1"/>
    </source>
</evidence>
<dbReference type="Gene3D" id="3.90.1530.10">
    <property type="entry name" value="Conserved hypothetical protein from pyrococcus furiosus pfu- 392566-001, ParB domain"/>
    <property type="match status" value="1"/>
</dbReference>
<dbReference type="SUPFAM" id="SSF110849">
    <property type="entry name" value="ParB/Sulfiredoxin"/>
    <property type="match status" value="1"/>
</dbReference>
<organism evidence="1">
    <name type="scientific">uncultured Caudovirales phage</name>
    <dbReference type="NCBI Taxonomy" id="2100421"/>
    <lineage>
        <taxon>Viruses</taxon>
        <taxon>Duplodnaviria</taxon>
        <taxon>Heunggongvirae</taxon>
        <taxon>Uroviricota</taxon>
        <taxon>Caudoviricetes</taxon>
        <taxon>Peduoviridae</taxon>
        <taxon>Maltschvirus</taxon>
        <taxon>Maltschvirus maltsch</taxon>
    </lineage>
</organism>
<name>A0A6J5M8S5_9CAUD</name>
<dbReference type="EMBL" id="LR796399">
    <property type="protein sequence ID" value="CAB4142047.1"/>
    <property type="molecule type" value="Genomic_DNA"/>
</dbReference>